<comment type="caution">
    <text evidence="2">The sequence shown here is derived from an EMBL/GenBank/DDBJ whole genome shotgun (WGS) entry which is preliminary data.</text>
</comment>
<feature type="transmembrane region" description="Helical" evidence="1">
    <location>
        <begin position="21"/>
        <end position="39"/>
    </location>
</feature>
<dbReference type="AlphaFoldDB" id="F3UD95"/>
<evidence type="ECO:0000313" key="3">
    <source>
        <dbReference type="Proteomes" id="UP000004171"/>
    </source>
</evidence>
<keyword evidence="1" id="KW-0812">Transmembrane</keyword>
<evidence type="ECO:0000313" key="2">
    <source>
        <dbReference type="EMBL" id="EGJ37721.1"/>
    </source>
</evidence>
<protein>
    <submittedName>
        <fullName evidence="2">Uncharacterized protein</fullName>
    </submittedName>
</protein>
<proteinExistence type="predicted"/>
<name>F3UD95_STRSA</name>
<dbReference type="HOGENOM" id="CLU_042788_0_0_9"/>
<dbReference type="Proteomes" id="UP000004171">
    <property type="component" value="Unassembled WGS sequence"/>
</dbReference>
<organism evidence="2 3">
    <name type="scientific">Streptococcus sanguinis SK1056</name>
    <dbReference type="NCBI Taxonomy" id="888820"/>
    <lineage>
        <taxon>Bacteria</taxon>
        <taxon>Bacillati</taxon>
        <taxon>Bacillota</taxon>
        <taxon>Bacilli</taxon>
        <taxon>Lactobacillales</taxon>
        <taxon>Streptococcaceae</taxon>
        <taxon>Streptococcus</taxon>
    </lineage>
</organism>
<evidence type="ECO:0000256" key="1">
    <source>
        <dbReference type="SAM" id="Phobius"/>
    </source>
</evidence>
<accession>F3UD95</accession>
<reference evidence="2 3" key="1">
    <citation type="submission" date="2011-03" db="EMBL/GenBank/DDBJ databases">
        <authorList>
            <person name="Muzny D."/>
            <person name="Qin X."/>
            <person name="Deng J."/>
            <person name="Jiang H."/>
            <person name="Liu Y."/>
            <person name="Qu J."/>
            <person name="Song X.-Z."/>
            <person name="Zhang L."/>
            <person name="Thornton R."/>
            <person name="Coyle M."/>
            <person name="Francisco L."/>
            <person name="Jackson L."/>
            <person name="Javaid M."/>
            <person name="Korchina V."/>
            <person name="Kovar C."/>
            <person name="Mata R."/>
            <person name="Mathew T."/>
            <person name="Ngo R."/>
            <person name="Nguyen L."/>
            <person name="Nguyen N."/>
            <person name="Okwuonu G."/>
            <person name="Ongeri F."/>
            <person name="Pham C."/>
            <person name="Simmons D."/>
            <person name="Wilczek-Boney K."/>
            <person name="Hale W."/>
            <person name="Jakkamsetti A."/>
            <person name="Pham P."/>
            <person name="Ruth R."/>
            <person name="San Lucas F."/>
            <person name="Warren J."/>
            <person name="Zhang J."/>
            <person name="Zhao Z."/>
            <person name="Zhou C."/>
            <person name="Zhu D."/>
            <person name="Lee S."/>
            <person name="Bess C."/>
            <person name="Blankenburg K."/>
            <person name="Forbes L."/>
            <person name="Fu Q."/>
            <person name="Gubbala S."/>
            <person name="Hirani K."/>
            <person name="Jayaseelan J.C."/>
            <person name="Lara F."/>
            <person name="Munidasa M."/>
            <person name="Palculict T."/>
            <person name="Patil S."/>
            <person name="Pu L.-L."/>
            <person name="Saada N."/>
            <person name="Tang L."/>
            <person name="Weissenberger G."/>
            <person name="Zhu Y."/>
            <person name="Hemphill L."/>
            <person name="Shang Y."/>
            <person name="Youmans B."/>
            <person name="Ayvaz T."/>
            <person name="Ross M."/>
            <person name="Santibanez J."/>
            <person name="Aqrawi P."/>
            <person name="Gross S."/>
            <person name="Joshi V."/>
            <person name="Fowler G."/>
            <person name="Nazareth L."/>
            <person name="Reid J."/>
            <person name="Worley K."/>
            <person name="Petrosino J."/>
            <person name="Highlander S."/>
            <person name="Gibbs R."/>
        </authorList>
    </citation>
    <scope>NUCLEOTIDE SEQUENCE [LARGE SCALE GENOMIC DNA]</scope>
    <source>
        <strain evidence="2 3">SK1056</strain>
    </source>
</reference>
<dbReference type="Pfam" id="PF13289">
    <property type="entry name" value="SIR2_2"/>
    <property type="match status" value="1"/>
</dbReference>
<gene>
    <name evidence="2" type="ORF">HMPREF9393_1502</name>
</gene>
<dbReference type="PATRIC" id="fig|888820.3.peg.1471"/>
<keyword evidence="1" id="KW-1133">Transmembrane helix</keyword>
<dbReference type="EMBL" id="AFFL01000004">
    <property type="protein sequence ID" value="EGJ37721.1"/>
    <property type="molecule type" value="Genomic_DNA"/>
</dbReference>
<sequence>MKVSNKMNSDQFLKDIQGKNVNFLIGSGASFGVVPTLWVKSIEKSFEELLTSKNYDENQRKVLYFIWFELWIRKTKILDFDKNNEVHVQYKRFVQNLIDFLNNEGFDKPKRVNVFTSNYDTLFEMTFDELSKKNRLTYFNDGSRGFFKKYISTENYHLKISHSGMSDSFQREIPTINLLKIHGSITWTNSNNEVEVSLENPIFNELCNLSDDIVNSINEFNDLNFFSEEDNLLLPEKYEETILFGSLTEEMLSQELIRIYEKFSDKVELFYKLYKTFPVVNPTKEKFSDTVFQQHYYQLLRMLSFELEKADSVLIVFGFSFADEHILEIVRRSIVNPKLKIYVIAFNEGAKKQIKEKLGNLGGNIIEYFPSSLSPDGNEVQGNFSYLNSLFDGKGSDK</sequence>
<keyword evidence="1" id="KW-0472">Membrane</keyword>